<dbReference type="STRING" id="1802583.A2311_03240"/>
<organism evidence="2 3">
    <name type="scientific">candidate division WOR-1 bacterium RIFOXYB2_FULL_48_7</name>
    <dbReference type="NCBI Taxonomy" id="1802583"/>
    <lineage>
        <taxon>Bacteria</taxon>
        <taxon>Bacillati</taxon>
        <taxon>Saganbacteria</taxon>
    </lineage>
</organism>
<feature type="domain" description="DUF2148" evidence="1">
    <location>
        <begin position="109"/>
        <end position="175"/>
    </location>
</feature>
<dbReference type="GO" id="GO:0016491">
    <property type="term" value="F:oxidoreductase activity"/>
    <property type="evidence" value="ECO:0007669"/>
    <property type="project" value="InterPro"/>
</dbReference>
<gene>
    <name evidence="2" type="ORF">A2311_03240</name>
</gene>
<dbReference type="EMBL" id="MEUF01000095">
    <property type="protein sequence ID" value="OGC28974.1"/>
    <property type="molecule type" value="Genomic_DNA"/>
</dbReference>
<dbReference type="AlphaFoldDB" id="A0A1F4T8F2"/>
<comment type="caution">
    <text evidence="2">The sequence shown here is derived from an EMBL/GenBank/DDBJ whole genome shotgun (WGS) entry which is preliminary data.</text>
</comment>
<evidence type="ECO:0000259" key="1">
    <source>
        <dbReference type="Pfam" id="PF09918"/>
    </source>
</evidence>
<evidence type="ECO:0000313" key="3">
    <source>
        <dbReference type="Proteomes" id="UP000178951"/>
    </source>
</evidence>
<dbReference type="Gene3D" id="3.40.109.10">
    <property type="entry name" value="NADH Oxidase"/>
    <property type="match status" value="1"/>
</dbReference>
<reference evidence="2 3" key="1">
    <citation type="journal article" date="2016" name="Nat. Commun.">
        <title>Thousands of microbial genomes shed light on interconnected biogeochemical processes in an aquifer system.</title>
        <authorList>
            <person name="Anantharaman K."/>
            <person name="Brown C.T."/>
            <person name="Hug L.A."/>
            <person name="Sharon I."/>
            <person name="Castelle C.J."/>
            <person name="Probst A.J."/>
            <person name="Thomas B.C."/>
            <person name="Singh A."/>
            <person name="Wilkins M.J."/>
            <person name="Karaoz U."/>
            <person name="Brodie E.L."/>
            <person name="Williams K.H."/>
            <person name="Hubbard S.S."/>
            <person name="Banfield J.F."/>
        </authorList>
    </citation>
    <scope>NUCLEOTIDE SEQUENCE [LARGE SCALE GENOMIC DNA]</scope>
</reference>
<sequence>MVISEPEFRRQAVLRAAEDMALAARTAPKARGIDLLEILVVSGDEIPRLSAMMKKIGERENHQTFLRDAENIKSAVAIILIGTKKQTIGLKYCSYCGRTNCAEAEKDNVICAYNTGDLGIAVGSAVSLASDKRIDCRIMYSVGKAAMEGGLLPQGLAVAYGIPLSVSGKNPFFDRK</sequence>
<dbReference type="Pfam" id="PF09918">
    <property type="entry name" value="DUF2148"/>
    <property type="match status" value="1"/>
</dbReference>
<proteinExistence type="predicted"/>
<dbReference type="PANTHER" id="PTHR40101:SF1">
    <property type="entry name" value="4FE-4S DOMAIN-CONTAINING PROTEIN"/>
    <property type="match status" value="1"/>
</dbReference>
<accession>A0A1F4T8F2</accession>
<dbReference type="InterPro" id="IPR019224">
    <property type="entry name" value="DUF2148"/>
</dbReference>
<dbReference type="PANTHER" id="PTHR40101">
    <property type="entry name" value="CONSERVED PROTEIN"/>
    <property type="match status" value="1"/>
</dbReference>
<dbReference type="InterPro" id="IPR000415">
    <property type="entry name" value="Nitroreductase-like"/>
</dbReference>
<name>A0A1F4T8F2_UNCSA</name>
<dbReference type="Proteomes" id="UP000178951">
    <property type="component" value="Unassembled WGS sequence"/>
</dbReference>
<evidence type="ECO:0000313" key="2">
    <source>
        <dbReference type="EMBL" id="OGC28974.1"/>
    </source>
</evidence>
<protein>
    <submittedName>
        <fullName evidence="2">Ferredoxin</fullName>
    </submittedName>
</protein>